<dbReference type="Proteomes" id="UP000232722">
    <property type="component" value="Unassembled WGS sequence"/>
</dbReference>
<evidence type="ECO:0000313" key="1">
    <source>
        <dbReference type="EMBL" id="PKB94403.1"/>
    </source>
</evidence>
<reference evidence="1 2" key="2">
    <citation type="submission" date="2017-09" db="EMBL/GenBank/DDBJ databases">
        <title>Extensive intraspecific genome diversity in a model arbuscular mycorrhizal fungus.</title>
        <authorList>
            <person name="Chen E.C."/>
            <person name="Morin E."/>
            <person name="Beaudet D."/>
            <person name="Noel J."/>
            <person name="Ndikumana S."/>
            <person name="Charron P."/>
            <person name="St-Onge C."/>
            <person name="Giorgi J."/>
            <person name="Grigoriev I.V."/>
            <person name="Roux C."/>
            <person name="Martin F.M."/>
            <person name="Corradi N."/>
        </authorList>
    </citation>
    <scope>NUCLEOTIDE SEQUENCE [LARGE SCALE GENOMIC DNA]</scope>
    <source>
        <strain evidence="1 2">A5</strain>
    </source>
</reference>
<gene>
    <name evidence="1" type="ORF">RhiirA5_438859</name>
</gene>
<sequence>MIFFHRNIFSQRCCFLKHYLKREYEEHLVVTDREVISYDLYINHYLLYTFGECNASYTYICNGYQEVFQFFQDLKPNLNSTYHEEIQEYQDRIFYYLAHQTRKTYLNAQFNAALLDLNKDGGLLVVDYKMKVLLKTACETKQEFFGKKGWALHTVLLYTKPKDSIKINIQAIDHWSTDTCQDIWFSASSLHSDILIISDNGPHYHNSKLMIIMSKWYEWYRIHIKKWIFLEAGEVKITISLSIKRYIRISREIQKGSDITSAIKNIAGTSVTHIKPNWTKGIYNI</sequence>
<reference evidence="1 2" key="1">
    <citation type="submission" date="2016-04" db="EMBL/GenBank/DDBJ databases">
        <title>Genome analyses suggest a sexual origin of heterokaryosis in a supposedly ancient asexual fungus.</title>
        <authorList>
            <person name="Ropars J."/>
            <person name="Sedzielewska K."/>
            <person name="Noel J."/>
            <person name="Charron P."/>
            <person name="Farinelli L."/>
            <person name="Marton T."/>
            <person name="Kruger M."/>
            <person name="Pelin A."/>
            <person name="Brachmann A."/>
            <person name="Corradi N."/>
        </authorList>
    </citation>
    <scope>NUCLEOTIDE SEQUENCE [LARGE SCALE GENOMIC DNA]</scope>
    <source>
        <strain evidence="1 2">A5</strain>
    </source>
</reference>
<name>A0A2N0NIK3_9GLOM</name>
<protein>
    <submittedName>
        <fullName evidence="1">Uncharacterized protein</fullName>
    </submittedName>
</protein>
<dbReference type="AlphaFoldDB" id="A0A2N0NIK3"/>
<organism evidence="1 2">
    <name type="scientific">Rhizophagus irregularis</name>
    <dbReference type="NCBI Taxonomy" id="588596"/>
    <lineage>
        <taxon>Eukaryota</taxon>
        <taxon>Fungi</taxon>
        <taxon>Fungi incertae sedis</taxon>
        <taxon>Mucoromycota</taxon>
        <taxon>Glomeromycotina</taxon>
        <taxon>Glomeromycetes</taxon>
        <taxon>Glomerales</taxon>
        <taxon>Glomeraceae</taxon>
        <taxon>Rhizophagus</taxon>
    </lineage>
</organism>
<accession>A0A2N0NIK3</accession>
<dbReference type="VEuPathDB" id="FungiDB:FUN_006126"/>
<proteinExistence type="predicted"/>
<dbReference type="EMBL" id="LLXJ01006122">
    <property type="protein sequence ID" value="PKB94403.1"/>
    <property type="molecule type" value="Genomic_DNA"/>
</dbReference>
<comment type="caution">
    <text evidence="1">The sequence shown here is derived from an EMBL/GenBank/DDBJ whole genome shotgun (WGS) entry which is preliminary data.</text>
</comment>
<evidence type="ECO:0000313" key="2">
    <source>
        <dbReference type="Proteomes" id="UP000232722"/>
    </source>
</evidence>